<protein>
    <submittedName>
        <fullName evidence="1">Uncharacterized protein</fullName>
    </submittedName>
</protein>
<comment type="caution">
    <text evidence="1">The sequence shown here is derived from an EMBL/GenBank/DDBJ whole genome shotgun (WGS) entry which is preliminary data.</text>
</comment>
<dbReference type="EMBL" id="CAJOBE010007081">
    <property type="protein sequence ID" value="CAF4026263.1"/>
    <property type="molecule type" value="Genomic_DNA"/>
</dbReference>
<reference evidence="1" key="1">
    <citation type="submission" date="2021-02" db="EMBL/GenBank/DDBJ databases">
        <authorList>
            <person name="Nowell W R."/>
        </authorList>
    </citation>
    <scope>NUCLEOTIDE SEQUENCE</scope>
</reference>
<sequence length="698" mass="81919">MYLSIIHPVSGYNDTLACVSNSTIWSQWIHMMSDSFISILLGIIISTLINYYQQQNLISVFESTIAQFRTKTIEDNQIKKHKKSKILSNFKPLRPYRCFYMNETTLPSIFEELFDEIKETKTFTIIPNDPWSSNKQNILIELIKPSSSVQTFLRISFGEDFDHFRLDELLSKIFQVADAIQTWGDTNQRLLHEKIYRDFHHVQVNKITIKDIQQSFKTWYNTTFNHNANCGQILEFDDIDGPLCTCTHRPLKYVNEQWSLTNAIAYTFHEKFGTEEQGLQAILALSKLSLVIRENWSAQQVQDYISEHQAPEKNLTSIQLNSYREKNRMIRMPIIFEDETDNLEEWISIGEDNDNTWNLYDDNNGEDEDNQLTSHHQEPEEFKDLDWNDVPNFICQLNYNHLKGYERHQVEEENRTILSSRRRLVAKKAIIRLPYKGTSFYIASEKDFQQKEVDYMNRTGAYKWIHTLDDAHSHVSETCLVEMIEQVERILDDLLDSNCIHQAQHMIMTIVRSSIRMHYLYFVPETHKENIPVRPIFVCNNGPTINIVRYITPLLWSIFDRATNCKRFSNGAIDVIHAIEHDGHMGHFQSPILFVTFNLDDLINIFPHDETIIALNYLLREQLPDQRIAGLTVDTILQLVQLVLKTQFYVYNAALYQQIHGGASGLPLTMFLAYTYLFFGQYRELVKNFTKKNEFFGR</sequence>
<gene>
    <name evidence="1" type="ORF">FNK824_LOCUS27374</name>
</gene>
<organism evidence="1 2">
    <name type="scientific">Rotaria sordida</name>
    <dbReference type="NCBI Taxonomy" id="392033"/>
    <lineage>
        <taxon>Eukaryota</taxon>
        <taxon>Metazoa</taxon>
        <taxon>Spiralia</taxon>
        <taxon>Gnathifera</taxon>
        <taxon>Rotifera</taxon>
        <taxon>Eurotatoria</taxon>
        <taxon>Bdelloidea</taxon>
        <taxon>Philodinida</taxon>
        <taxon>Philodinidae</taxon>
        <taxon>Rotaria</taxon>
    </lineage>
</organism>
<evidence type="ECO:0000313" key="1">
    <source>
        <dbReference type="EMBL" id="CAF4026263.1"/>
    </source>
</evidence>
<accession>A0A819Q5U5</accession>
<proteinExistence type="predicted"/>
<evidence type="ECO:0000313" key="2">
    <source>
        <dbReference type="Proteomes" id="UP000663874"/>
    </source>
</evidence>
<dbReference type="AlphaFoldDB" id="A0A819Q5U5"/>
<name>A0A819Q5U5_9BILA</name>
<dbReference type="Proteomes" id="UP000663874">
    <property type="component" value="Unassembled WGS sequence"/>
</dbReference>